<feature type="signal peptide" evidence="1">
    <location>
        <begin position="1"/>
        <end position="19"/>
    </location>
</feature>
<reference evidence="2 3" key="1">
    <citation type="submission" date="2018-10" db="EMBL/GenBank/DDBJ databases">
        <title>Genomic Encyclopedia of Archaeal and Bacterial Type Strains, Phase II (KMG-II): from individual species to whole genera.</title>
        <authorList>
            <person name="Goeker M."/>
        </authorList>
    </citation>
    <scope>NUCLEOTIDE SEQUENCE [LARGE SCALE GENOMIC DNA]</scope>
    <source>
        <strain evidence="2 3">DSM 18602</strain>
    </source>
</reference>
<evidence type="ECO:0000313" key="2">
    <source>
        <dbReference type="EMBL" id="RKR84749.1"/>
    </source>
</evidence>
<proteinExistence type="predicted"/>
<dbReference type="EMBL" id="RBKU01000001">
    <property type="protein sequence ID" value="RKR84749.1"/>
    <property type="molecule type" value="Genomic_DNA"/>
</dbReference>
<keyword evidence="3" id="KW-1185">Reference proteome</keyword>
<keyword evidence="1" id="KW-0732">Signal</keyword>
<accession>A0A495J9L3</accession>
<sequence length="292" mass="33299">MKKHLFAIIFLLSAFSTSAQQKFDAVSLKQLQAYQDSLKTLGNKFITNDNEPERRNATYAFIKMLVKALKTPGSYQYPFDSIKNISIVNAPDNHFRIMAWHMLNDDGSYQYYGAIQMNSNGGLQLFPLQDYSAGITNPEDTIADNQKWYGAQYYKIIQPDAATPYYTLLGWKGNNSQSTKKVIDVLTFANGKPVFGMPVFYGNNKTRNRVVFEYSSQASMMLRYIAGSQLIIFDHLSPAEAKTKNKPESYGPDMSYSGYRYKQGHWVFIDNLDMRNIPDARDEQLTDPKAKP</sequence>
<name>A0A495J9L3_9SPHI</name>
<comment type="caution">
    <text evidence="2">The sequence shown here is derived from an EMBL/GenBank/DDBJ whole genome shotgun (WGS) entry which is preliminary data.</text>
</comment>
<evidence type="ECO:0000256" key="1">
    <source>
        <dbReference type="SAM" id="SignalP"/>
    </source>
</evidence>
<dbReference type="OrthoDB" id="788168at2"/>
<gene>
    <name evidence="2" type="ORF">BDD43_5001</name>
</gene>
<dbReference type="AlphaFoldDB" id="A0A495J9L3"/>
<protein>
    <submittedName>
        <fullName evidence="2">Uncharacterized protein</fullName>
    </submittedName>
</protein>
<dbReference type="RefSeq" id="WP_121200588.1">
    <property type="nucleotide sequence ID" value="NZ_RBKU01000001.1"/>
</dbReference>
<evidence type="ECO:0000313" key="3">
    <source>
        <dbReference type="Proteomes" id="UP000268007"/>
    </source>
</evidence>
<feature type="chain" id="PRO_5019849642" evidence="1">
    <location>
        <begin position="20"/>
        <end position="292"/>
    </location>
</feature>
<organism evidence="2 3">
    <name type="scientific">Mucilaginibacter gracilis</name>
    <dbReference type="NCBI Taxonomy" id="423350"/>
    <lineage>
        <taxon>Bacteria</taxon>
        <taxon>Pseudomonadati</taxon>
        <taxon>Bacteroidota</taxon>
        <taxon>Sphingobacteriia</taxon>
        <taxon>Sphingobacteriales</taxon>
        <taxon>Sphingobacteriaceae</taxon>
        <taxon>Mucilaginibacter</taxon>
    </lineage>
</organism>
<dbReference type="Proteomes" id="UP000268007">
    <property type="component" value="Unassembled WGS sequence"/>
</dbReference>